<dbReference type="OrthoDB" id="9812435at2"/>
<dbReference type="RefSeq" id="WP_149280621.1">
    <property type="nucleotide sequence ID" value="NZ_CP043508.1"/>
</dbReference>
<gene>
    <name evidence="6" type="ORF">FLP30_13810</name>
</gene>
<dbReference type="PROSITE" id="PS50931">
    <property type="entry name" value="HTH_LYSR"/>
    <property type="match status" value="1"/>
</dbReference>
<keyword evidence="7" id="KW-1185">Reference proteome</keyword>
<dbReference type="InterPro" id="IPR005119">
    <property type="entry name" value="LysR_subst-bd"/>
</dbReference>
<proteinExistence type="inferred from homology"/>
<accession>A0A5C1YT09</accession>
<dbReference type="PANTHER" id="PTHR30537:SF72">
    <property type="entry name" value="LYSR FAMILY TRANSCRIPTIONAL REGULATOR"/>
    <property type="match status" value="1"/>
</dbReference>
<dbReference type="KEGG" id="acek:FLP30_13810"/>
<evidence type="ECO:0000256" key="1">
    <source>
        <dbReference type="ARBA" id="ARBA00009437"/>
    </source>
</evidence>
<dbReference type="GO" id="GO:0043565">
    <property type="term" value="F:sequence-specific DNA binding"/>
    <property type="evidence" value="ECO:0007669"/>
    <property type="project" value="TreeGrafter"/>
</dbReference>
<dbReference type="Gene3D" id="1.10.10.10">
    <property type="entry name" value="Winged helix-like DNA-binding domain superfamily/Winged helix DNA-binding domain"/>
    <property type="match status" value="1"/>
</dbReference>
<organism evidence="6 7">
    <name type="scientific">Acetobacter vaccinii</name>
    <dbReference type="NCBI Taxonomy" id="2592655"/>
    <lineage>
        <taxon>Bacteria</taxon>
        <taxon>Pseudomonadati</taxon>
        <taxon>Pseudomonadota</taxon>
        <taxon>Alphaproteobacteria</taxon>
        <taxon>Acetobacterales</taxon>
        <taxon>Acetobacteraceae</taxon>
        <taxon>Acetobacter</taxon>
    </lineage>
</organism>
<keyword evidence="6" id="KW-0614">Plasmid</keyword>
<evidence type="ECO:0000256" key="4">
    <source>
        <dbReference type="ARBA" id="ARBA00023163"/>
    </source>
</evidence>
<keyword evidence="2" id="KW-0805">Transcription regulation</keyword>
<evidence type="ECO:0000256" key="3">
    <source>
        <dbReference type="ARBA" id="ARBA00023125"/>
    </source>
</evidence>
<evidence type="ECO:0000313" key="7">
    <source>
        <dbReference type="Proteomes" id="UP000324536"/>
    </source>
</evidence>
<dbReference type="InterPro" id="IPR058163">
    <property type="entry name" value="LysR-type_TF_proteobact-type"/>
</dbReference>
<dbReference type="FunFam" id="1.10.10.10:FF:000001">
    <property type="entry name" value="LysR family transcriptional regulator"/>
    <property type="match status" value="1"/>
</dbReference>
<dbReference type="GO" id="GO:0006351">
    <property type="term" value="P:DNA-templated transcription"/>
    <property type="evidence" value="ECO:0007669"/>
    <property type="project" value="TreeGrafter"/>
</dbReference>
<dbReference type="SUPFAM" id="SSF46785">
    <property type="entry name" value="Winged helix' DNA-binding domain"/>
    <property type="match status" value="1"/>
</dbReference>
<dbReference type="EMBL" id="CP043508">
    <property type="protein sequence ID" value="QEO18983.1"/>
    <property type="molecule type" value="Genomic_DNA"/>
</dbReference>
<dbReference type="GO" id="GO:0003700">
    <property type="term" value="F:DNA-binding transcription factor activity"/>
    <property type="evidence" value="ECO:0007669"/>
    <property type="project" value="InterPro"/>
</dbReference>
<dbReference type="InterPro" id="IPR036390">
    <property type="entry name" value="WH_DNA-bd_sf"/>
</dbReference>
<dbReference type="PANTHER" id="PTHR30537">
    <property type="entry name" value="HTH-TYPE TRANSCRIPTIONAL REGULATOR"/>
    <property type="match status" value="1"/>
</dbReference>
<keyword evidence="4" id="KW-0804">Transcription</keyword>
<geneLocation type="plasmid" evidence="6">
    <name>unnamed2</name>
</geneLocation>
<sequence>MDRLGALNAFMRAAETRSFVATGRDLGISASAVGKAIARLEERLGVRLLHRSTRSMTLTAEGRTFLDHCRRIFEEVDAAEAMLFQASDTPSGVLRVSLPIAGMLLMPVIAAFMKTWPDIRMDIDFTDRMVAVIEEGFDAVIRTGEIADTRLMHRKLGVFRHRIVASPAYLAQHGTPLTPEDLLNHACLHHRYMNNGRLEPWPLMRNGVDLKLDLPETAVVSTIEPLLYLAEQGLGVACLPPFAVNRKIEAGTLVPLLDGMLHDAGSFRVLWPANRYMLPKTRLFVDFLVDHLVLG</sequence>
<dbReference type="SUPFAM" id="SSF53850">
    <property type="entry name" value="Periplasmic binding protein-like II"/>
    <property type="match status" value="1"/>
</dbReference>
<dbReference type="InterPro" id="IPR000847">
    <property type="entry name" value="LysR_HTH_N"/>
</dbReference>
<evidence type="ECO:0000259" key="5">
    <source>
        <dbReference type="PROSITE" id="PS50931"/>
    </source>
</evidence>
<dbReference type="InterPro" id="IPR036388">
    <property type="entry name" value="WH-like_DNA-bd_sf"/>
</dbReference>
<evidence type="ECO:0000313" key="6">
    <source>
        <dbReference type="EMBL" id="QEO18983.1"/>
    </source>
</evidence>
<dbReference type="Pfam" id="PF00126">
    <property type="entry name" value="HTH_1"/>
    <property type="match status" value="1"/>
</dbReference>
<reference evidence="6 7" key="1">
    <citation type="submission" date="2019-09" db="EMBL/GenBank/DDBJ databases">
        <title>Genome sequencing of strain KACC 21233.</title>
        <authorList>
            <person name="Heo J."/>
            <person name="Kim S.-J."/>
            <person name="Kim J.-S."/>
            <person name="Hong S.-B."/>
            <person name="Kwon S.-W."/>
        </authorList>
    </citation>
    <scope>NUCLEOTIDE SEQUENCE [LARGE SCALE GENOMIC DNA]</scope>
    <source>
        <strain evidence="6 7">KACC 21233</strain>
        <plasmid evidence="6 7">unnamed2</plasmid>
    </source>
</reference>
<keyword evidence="3" id="KW-0238">DNA-binding</keyword>
<comment type="similarity">
    <text evidence="1">Belongs to the LysR transcriptional regulatory family.</text>
</comment>
<dbReference type="Proteomes" id="UP000324536">
    <property type="component" value="Plasmid unnamed2"/>
</dbReference>
<dbReference type="Pfam" id="PF03466">
    <property type="entry name" value="LysR_substrate"/>
    <property type="match status" value="1"/>
</dbReference>
<name>A0A5C1YT09_9PROT</name>
<dbReference type="AlphaFoldDB" id="A0A5C1YT09"/>
<feature type="domain" description="HTH lysR-type" evidence="5">
    <location>
        <begin position="1"/>
        <end position="59"/>
    </location>
</feature>
<protein>
    <submittedName>
        <fullName evidence="6">LysR family transcriptional regulator</fullName>
    </submittedName>
</protein>
<evidence type="ECO:0000256" key="2">
    <source>
        <dbReference type="ARBA" id="ARBA00023015"/>
    </source>
</evidence>
<dbReference type="CDD" id="cd08476">
    <property type="entry name" value="PBP2_CrgA_like_7"/>
    <property type="match status" value="1"/>
</dbReference>
<dbReference type="Gene3D" id="3.40.190.290">
    <property type="match status" value="1"/>
</dbReference>